<dbReference type="Gene3D" id="1.10.1660.10">
    <property type="match status" value="1"/>
</dbReference>
<evidence type="ECO:0000256" key="1">
    <source>
        <dbReference type="ARBA" id="ARBA00023125"/>
    </source>
</evidence>
<dbReference type="SUPFAM" id="SSF46955">
    <property type="entry name" value="Putative DNA-binding domain"/>
    <property type="match status" value="1"/>
</dbReference>
<dbReference type="Pfam" id="PF13411">
    <property type="entry name" value="MerR_1"/>
    <property type="match status" value="1"/>
</dbReference>
<keyword evidence="1" id="KW-0238">DNA-binding</keyword>
<keyword evidence="2" id="KW-0175">Coiled coil</keyword>
<evidence type="ECO:0000256" key="2">
    <source>
        <dbReference type="SAM" id="Coils"/>
    </source>
</evidence>
<feature type="domain" description="HTH merR-type" evidence="3">
    <location>
        <begin position="11"/>
        <end position="75"/>
    </location>
</feature>
<dbReference type="PANTHER" id="PTHR30204">
    <property type="entry name" value="REDOX-CYCLING DRUG-SENSING TRANSCRIPTIONAL ACTIVATOR SOXR"/>
    <property type="match status" value="1"/>
</dbReference>
<dbReference type="GO" id="GO:0003700">
    <property type="term" value="F:DNA-binding transcription factor activity"/>
    <property type="evidence" value="ECO:0007669"/>
    <property type="project" value="InterPro"/>
</dbReference>
<evidence type="ECO:0000313" key="4">
    <source>
        <dbReference type="EMBL" id="PSJ40716.1"/>
    </source>
</evidence>
<feature type="coiled-coil region" evidence="2">
    <location>
        <begin position="83"/>
        <end position="117"/>
    </location>
</feature>
<dbReference type="PANTHER" id="PTHR30204:SF58">
    <property type="entry name" value="HTH-TYPE TRANSCRIPTIONAL REGULATOR YFMP"/>
    <property type="match status" value="1"/>
</dbReference>
<dbReference type="SMART" id="SM00422">
    <property type="entry name" value="HTH_MERR"/>
    <property type="match status" value="1"/>
</dbReference>
<evidence type="ECO:0000259" key="3">
    <source>
        <dbReference type="PROSITE" id="PS50937"/>
    </source>
</evidence>
<keyword evidence="5" id="KW-1185">Reference proteome</keyword>
<dbReference type="InterPro" id="IPR000551">
    <property type="entry name" value="MerR-type_HTH_dom"/>
</dbReference>
<proteinExistence type="predicted"/>
<evidence type="ECO:0000313" key="5">
    <source>
        <dbReference type="Proteomes" id="UP000241167"/>
    </source>
</evidence>
<dbReference type="OrthoDB" id="9803659at2"/>
<name>A0A2P7QRX1_9SPHN</name>
<gene>
    <name evidence="4" type="ORF">C7I55_10435</name>
</gene>
<dbReference type="Proteomes" id="UP000241167">
    <property type="component" value="Unassembled WGS sequence"/>
</dbReference>
<dbReference type="InterPro" id="IPR009061">
    <property type="entry name" value="DNA-bd_dom_put_sf"/>
</dbReference>
<organism evidence="4 5">
    <name type="scientific">Allosphingosinicella deserti</name>
    <dbReference type="NCBI Taxonomy" id="2116704"/>
    <lineage>
        <taxon>Bacteria</taxon>
        <taxon>Pseudomonadati</taxon>
        <taxon>Pseudomonadota</taxon>
        <taxon>Alphaproteobacteria</taxon>
        <taxon>Sphingomonadales</taxon>
        <taxon>Sphingomonadaceae</taxon>
        <taxon>Allosphingosinicella</taxon>
    </lineage>
</organism>
<dbReference type="RefSeq" id="WP_106512869.1">
    <property type="nucleotide sequence ID" value="NZ_PXYI01000003.1"/>
</dbReference>
<sequence>MLDGFERLQGIQEVADSLGITPRTLRLYEDRGLIAPQRIGAQRVYSHRETNRMRRIMRGKRLGFSLRQIRELLALYDADPRHVAQMRGLAERCRERIEDLQAQKVALELTLDELVRIEREALAGNVGVDDQKR</sequence>
<comment type="caution">
    <text evidence="4">The sequence shown here is derived from an EMBL/GenBank/DDBJ whole genome shotgun (WGS) entry which is preliminary data.</text>
</comment>
<dbReference type="InterPro" id="IPR047057">
    <property type="entry name" value="MerR_fam"/>
</dbReference>
<dbReference type="AlphaFoldDB" id="A0A2P7QRX1"/>
<dbReference type="PROSITE" id="PS50937">
    <property type="entry name" value="HTH_MERR_2"/>
    <property type="match status" value="1"/>
</dbReference>
<protein>
    <submittedName>
        <fullName evidence="4">MerR family transcriptional regulator</fullName>
    </submittedName>
</protein>
<accession>A0A2P7QRX1</accession>
<dbReference type="GO" id="GO:0003677">
    <property type="term" value="F:DNA binding"/>
    <property type="evidence" value="ECO:0007669"/>
    <property type="project" value="UniProtKB-KW"/>
</dbReference>
<reference evidence="4 5" key="1">
    <citation type="submission" date="2018-03" db="EMBL/GenBank/DDBJ databases">
        <title>The draft genome of Sphingosinicella sp. GL-C-18.</title>
        <authorList>
            <person name="Liu L."/>
            <person name="Li L."/>
            <person name="Liang L."/>
            <person name="Zhang X."/>
            <person name="Wang T."/>
        </authorList>
    </citation>
    <scope>NUCLEOTIDE SEQUENCE [LARGE SCALE GENOMIC DNA]</scope>
    <source>
        <strain evidence="4 5">GL-C-18</strain>
    </source>
</reference>
<dbReference type="EMBL" id="PXYI01000003">
    <property type="protein sequence ID" value="PSJ40716.1"/>
    <property type="molecule type" value="Genomic_DNA"/>
</dbReference>